<evidence type="ECO:0000256" key="1">
    <source>
        <dbReference type="ARBA" id="ARBA00022490"/>
    </source>
</evidence>
<gene>
    <name evidence="8" type="ORF">GNP93_26615</name>
</gene>
<dbReference type="EMBL" id="WNZX01000082">
    <property type="protein sequence ID" value="MUG74131.1"/>
    <property type="molecule type" value="Genomic_DNA"/>
</dbReference>
<keyword evidence="9" id="KW-1185">Reference proteome</keyword>
<comment type="caution">
    <text evidence="8">The sequence shown here is derived from an EMBL/GenBank/DDBJ whole genome shotgun (WGS) entry which is preliminary data.</text>
</comment>
<dbReference type="GO" id="GO:0016740">
    <property type="term" value="F:transferase activity"/>
    <property type="evidence" value="ECO:0007669"/>
    <property type="project" value="UniProtKB-ARBA"/>
</dbReference>
<name>A0A7X2ZHA0_9BACL</name>
<accession>A0A7X2ZHA0</accession>
<protein>
    <submittedName>
        <fullName evidence="8">Proline--tRNA ligase</fullName>
    </submittedName>
</protein>
<evidence type="ECO:0000313" key="8">
    <source>
        <dbReference type="EMBL" id="MUG74131.1"/>
    </source>
</evidence>
<dbReference type="GO" id="GO:0005829">
    <property type="term" value="C:cytosol"/>
    <property type="evidence" value="ECO:0007669"/>
    <property type="project" value="TreeGrafter"/>
</dbReference>
<dbReference type="InterPro" id="IPR002314">
    <property type="entry name" value="aa-tRNA-synt_IIb"/>
</dbReference>
<evidence type="ECO:0000256" key="6">
    <source>
        <dbReference type="ARBA" id="ARBA00023146"/>
    </source>
</evidence>
<evidence type="ECO:0000256" key="4">
    <source>
        <dbReference type="ARBA" id="ARBA00022840"/>
    </source>
</evidence>
<dbReference type="AlphaFoldDB" id="A0A7X2ZHA0"/>
<keyword evidence="1" id="KW-0963">Cytoplasm</keyword>
<dbReference type="GO" id="GO:0140096">
    <property type="term" value="F:catalytic activity, acting on a protein"/>
    <property type="evidence" value="ECO:0007669"/>
    <property type="project" value="UniProtKB-ARBA"/>
</dbReference>
<evidence type="ECO:0000256" key="5">
    <source>
        <dbReference type="ARBA" id="ARBA00022917"/>
    </source>
</evidence>
<evidence type="ECO:0000256" key="3">
    <source>
        <dbReference type="ARBA" id="ARBA00022741"/>
    </source>
</evidence>
<dbReference type="Pfam" id="PF00587">
    <property type="entry name" value="tRNA-synt_2b"/>
    <property type="match status" value="1"/>
</dbReference>
<keyword evidence="4" id="KW-0067">ATP-binding</keyword>
<feature type="domain" description="Aminoacyl-tRNA synthetase class II (G/ P/ S/T)" evidence="7">
    <location>
        <begin position="37"/>
        <end position="91"/>
    </location>
</feature>
<dbReference type="Proteomes" id="UP000450917">
    <property type="component" value="Unassembled WGS sequence"/>
</dbReference>
<dbReference type="Gene3D" id="3.30.930.10">
    <property type="entry name" value="Bira Bifunctional Protein, Domain 2"/>
    <property type="match status" value="1"/>
</dbReference>
<dbReference type="GO" id="GO:0004827">
    <property type="term" value="F:proline-tRNA ligase activity"/>
    <property type="evidence" value="ECO:0007669"/>
    <property type="project" value="TreeGrafter"/>
</dbReference>
<sequence length="129" mass="14682">HYKNANFGRDFEVEEFVDLRTVNEGEISPDGRGTLKFARGIEIGHIFKLGTRYTEAMNANILDANGRSIPMLMGCYGIGVSRLLSAILEQFARIYVEKTPREEFKFSWSINFPKELAPFDIHLVPVNVK</sequence>
<dbReference type="FunFam" id="3.30.930.10:FF:000062">
    <property type="entry name" value="Proline--tRNA ligase"/>
    <property type="match status" value="1"/>
</dbReference>
<dbReference type="InterPro" id="IPR045864">
    <property type="entry name" value="aa-tRNA-synth_II/BPL/LPL"/>
</dbReference>
<dbReference type="RefSeq" id="WP_330164605.1">
    <property type="nucleotide sequence ID" value="NZ_WNZX01000082.1"/>
</dbReference>
<keyword evidence="2 8" id="KW-0436">Ligase</keyword>
<reference evidence="8 9" key="1">
    <citation type="submission" date="2019-11" db="EMBL/GenBank/DDBJ databases">
        <title>Draft genome sequences of five Paenibacillus species of dairy origin.</title>
        <authorList>
            <person name="Olajide A.M."/>
            <person name="Chen S."/>
            <person name="Lapointe G."/>
        </authorList>
    </citation>
    <scope>NUCLEOTIDE SEQUENCE [LARGE SCALE GENOMIC DNA]</scope>
    <source>
        <strain evidence="8 9">2CS3</strain>
    </source>
</reference>
<dbReference type="InterPro" id="IPR050062">
    <property type="entry name" value="Pro-tRNA_synthetase"/>
</dbReference>
<dbReference type="GO" id="GO:0005524">
    <property type="term" value="F:ATP binding"/>
    <property type="evidence" value="ECO:0007669"/>
    <property type="project" value="UniProtKB-KW"/>
</dbReference>
<proteinExistence type="predicted"/>
<evidence type="ECO:0000259" key="7">
    <source>
        <dbReference type="Pfam" id="PF00587"/>
    </source>
</evidence>
<keyword evidence="5" id="KW-0648">Protein biosynthesis</keyword>
<dbReference type="PANTHER" id="PTHR42753:SF2">
    <property type="entry name" value="PROLINE--TRNA LIGASE"/>
    <property type="match status" value="1"/>
</dbReference>
<feature type="non-terminal residue" evidence="8">
    <location>
        <position position="1"/>
    </location>
</feature>
<evidence type="ECO:0000313" key="9">
    <source>
        <dbReference type="Proteomes" id="UP000450917"/>
    </source>
</evidence>
<keyword evidence="6" id="KW-0030">Aminoacyl-tRNA synthetase</keyword>
<dbReference type="GO" id="GO:0006433">
    <property type="term" value="P:prolyl-tRNA aminoacylation"/>
    <property type="evidence" value="ECO:0007669"/>
    <property type="project" value="TreeGrafter"/>
</dbReference>
<dbReference type="PANTHER" id="PTHR42753">
    <property type="entry name" value="MITOCHONDRIAL RIBOSOME PROTEIN L39/PROLYL-TRNA LIGASE FAMILY MEMBER"/>
    <property type="match status" value="1"/>
</dbReference>
<feature type="non-terminal residue" evidence="8">
    <location>
        <position position="129"/>
    </location>
</feature>
<dbReference type="SUPFAM" id="SSF55681">
    <property type="entry name" value="Class II aaRS and biotin synthetases"/>
    <property type="match status" value="1"/>
</dbReference>
<keyword evidence="3" id="KW-0547">Nucleotide-binding</keyword>
<evidence type="ECO:0000256" key="2">
    <source>
        <dbReference type="ARBA" id="ARBA00022598"/>
    </source>
</evidence>
<organism evidence="8 9">
    <name type="scientific">Paenibacillus validus</name>
    <dbReference type="NCBI Taxonomy" id="44253"/>
    <lineage>
        <taxon>Bacteria</taxon>
        <taxon>Bacillati</taxon>
        <taxon>Bacillota</taxon>
        <taxon>Bacilli</taxon>
        <taxon>Bacillales</taxon>
        <taxon>Paenibacillaceae</taxon>
        <taxon>Paenibacillus</taxon>
    </lineage>
</organism>